<dbReference type="AlphaFoldDB" id="A0A086KDZ0"/>
<organism evidence="2 3">
    <name type="scientific">Toxoplasma gondii GAB2-2007-GAL-DOM2</name>
    <dbReference type="NCBI Taxonomy" id="1130820"/>
    <lineage>
        <taxon>Eukaryota</taxon>
        <taxon>Sar</taxon>
        <taxon>Alveolata</taxon>
        <taxon>Apicomplexa</taxon>
        <taxon>Conoidasida</taxon>
        <taxon>Coccidia</taxon>
        <taxon>Eucoccidiorida</taxon>
        <taxon>Eimeriorina</taxon>
        <taxon>Sarcocystidae</taxon>
        <taxon>Toxoplasma</taxon>
    </lineage>
</organism>
<accession>A0A086KDZ0</accession>
<feature type="chain" id="PRO_5001809198" evidence="1">
    <location>
        <begin position="24"/>
        <end position="351"/>
    </location>
</feature>
<dbReference type="EMBL" id="AHZU02000582">
    <property type="protein sequence ID" value="KFG42608.1"/>
    <property type="molecule type" value="Genomic_DNA"/>
</dbReference>
<gene>
    <name evidence="2" type="ORF">TGDOM2_289360</name>
</gene>
<dbReference type="Proteomes" id="UP000028837">
    <property type="component" value="Unassembled WGS sequence"/>
</dbReference>
<keyword evidence="2" id="KW-0472">Membrane</keyword>
<evidence type="ECO:0000313" key="2">
    <source>
        <dbReference type="EMBL" id="KFG42608.1"/>
    </source>
</evidence>
<reference evidence="2 3" key="1">
    <citation type="submission" date="2014-02" db="EMBL/GenBank/DDBJ databases">
        <authorList>
            <person name="Sibley D."/>
            <person name="Venepally P."/>
            <person name="Karamycheva S."/>
            <person name="Hadjithomas M."/>
            <person name="Khan A."/>
            <person name="Brunk B."/>
            <person name="Roos D."/>
            <person name="Caler E."/>
            <person name="Lorenzi H."/>
        </authorList>
    </citation>
    <scope>NUCLEOTIDE SEQUENCE [LARGE SCALE GENOMIC DNA]</scope>
    <source>
        <strain evidence="2 3">GAB2-2007-GAL-DOM2</strain>
    </source>
</reference>
<dbReference type="OrthoDB" id="329790at2759"/>
<keyword evidence="2" id="KW-0812">Transmembrane</keyword>
<proteinExistence type="predicted"/>
<name>A0A086KDZ0_TOXGO</name>
<protein>
    <submittedName>
        <fullName evidence="2">Putative transmembrane protein</fullName>
    </submittedName>
</protein>
<keyword evidence="1" id="KW-0732">Signal</keyword>
<comment type="caution">
    <text evidence="2">The sequence shown here is derived from an EMBL/GenBank/DDBJ whole genome shotgun (WGS) entry which is preliminary data.</text>
</comment>
<feature type="signal peptide" evidence="1">
    <location>
        <begin position="1"/>
        <end position="23"/>
    </location>
</feature>
<evidence type="ECO:0000256" key="1">
    <source>
        <dbReference type="SAM" id="SignalP"/>
    </source>
</evidence>
<evidence type="ECO:0000313" key="3">
    <source>
        <dbReference type="Proteomes" id="UP000028837"/>
    </source>
</evidence>
<dbReference type="VEuPathDB" id="ToxoDB:TGDOM2_289360"/>
<sequence>MKSPFHWTRSFLFFLVFVALIAATERREATPFFSCVVLSLAVTPPAVSPQTSLWISSGLVGGSDKAVRGATGLEGLRIGANIHHKWAKGFDTHLHLSADAGAPWGGTDLLRSSLPSLEKSLEFCTGKNGSLSLLSRLCEAVEVSGEAVGSGGNRRLRTVMRYDLPSGRSQVLCTAAHGNHELHGQFCPPSENAPAGAFVSSSHLFQRGERFVKIQPSHDFQTQTSELRIQGGKVPQEKDEQWTEVNVQVAREHPTNSWDTVVGVKQHFGGGRVTFAPFLRLKDRSLHYEYTHSLSSGGVVKVQMQPLHFLRLQWRDPSASGGSWVAQAELPLQKGKSLREGTVAFRREWTF</sequence>